<dbReference type="InterPro" id="IPR037006">
    <property type="entry name" value="CheA-like_homodim_sf"/>
</dbReference>
<evidence type="ECO:0000313" key="16">
    <source>
        <dbReference type="EMBL" id="RDY65376.1"/>
    </source>
</evidence>
<dbReference type="Proteomes" id="UP000256829">
    <property type="component" value="Unassembled WGS sequence"/>
</dbReference>
<comment type="caution">
    <text evidence="16">The sequence shown here is derived from an EMBL/GenBank/DDBJ whole genome shotgun (WGS) entry which is preliminary data.</text>
</comment>
<dbReference type="InterPro" id="IPR036641">
    <property type="entry name" value="HPT_dom_sf"/>
</dbReference>
<dbReference type="Gene3D" id="2.30.30.40">
    <property type="entry name" value="SH3 Domains"/>
    <property type="match status" value="1"/>
</dbReference>
<dbReference type="PROSITE" id="PS50109">
    <property type="entry name" value="HIS_KIN"/>
    <property type="match status" value="1"/>
</dbReference>
<dbReference type="FunFam" id="3.30.565.10:FF:000016">
    <property type="entry name" value="Chemotaxis protein CheA, putative"/>
    <property type="match status" value="1"/>
</dbReference>
<evidence type="ECO:0000256" key="4">
    <source>
        <dbReference type="ARBA" id="ARBA00022500"/>
    </source>
</evidence>
<dbReference type="InterPro" id="IPR005467">
    <property type="entry name" value="His_kinase_dom"/>
</dbReference>
<evidence type="ECO:0000259" key="15">
    <source>
        <dbReference type="PROSITE" id="PS50894"/>
    </source>
</evidence>
<dbReference type="InterPro" id="IPR036890">
    <property type="entry name" value="HATPase_C_sf"/>
</dbReference>
<name>A0A3D8V7K6_9GAMM</name>
<proteinExistence type="predicted"/>
<evidence type="ECO:0000313" key="17">
    <source>
        <dbReference type="Proteomes" id="UP000256829"/>
    </source>
</evidence>
<dbReference type="SMART" id="SM01231">
    <property type="entry name" value="H-kinase_dim"/>
    <property type="match status" value="1"/>
</dbReference>
<dbReference type="PROSITE" id="PS50894">
    <property type="entry name" value="HPT"/>
    <property type="match status" value="1"/>
</dbReference>
<dbReference type="PANTHER" id="PTHR43395:SF10">
    <property type="entry name" value="CHEMOTAXIS PROTEIN CHEA"/>
    <property type="match status" value="1"/>
</dbReference>
<dbReference type="InterPro" id="IPR051315">
    <property type="entry name" value="Bact_Chemotaxis_CheA"/>
</dbReference>
<keyword evidence="10" id="KW-0902">Two-component regulatory system</keyword>
<feature type="domain" description="Histidine kinase" evidence="13">
    <location>
        <begin position="295"/>
        <end position="517"/>
    </location>
</feature>
<dbReference type="SUPFAM" id="SSF47226">
    <property type="entry name" value="Histidine-containing phosphotransfer domain, HPT domain"/>
    <property type="match status" value="1"/>
</dbReference>
<dbReference type="CDD" id="cd16916">
    <property type="entry name" value="HATPase_CheA-like"/>
    <property type="match status" value="1"/>
</dbReference>
<dbReference type="SUPFAM" id="SSF47384">
    <property type="entry name" value="Homodimeric domain of signal transducing histidine kinase"/>
    <property type="match status" value="1"/>
</dbReference>
<dbReference type="PANTHER" id="PTHR43395">
    <property type="entry name" value="SENSOR HISTIDINE KINASE CHEA"/>
    <property type="match status" value="1"/>
</dbReference>
<keyword evidence="9" id="KW-0067">ATP-binding</keyword>
<reference evidence="16 17" key="1">
    <citation type="submission" date="2018-08" db="EMBL/GenBank/DDBJ databases">
        <title>Lysobacter soli KCTC 22011, whole genome shotgun sequence.</title>
        <authorList>
            <person name="Zhang X."/>
            <person name="Feng G."/>
            <person name="Zhu H."/>
        </authorList>
    </citation>
    <scope>NUCLEOTIDE SEQUENCE [LARGE SCALE GENOMIC DNA]</scope>
    <source>
        <strain evidence="16 17">KCTC 22011</strain>
    </source>
</reference>
<evidence type="ECO:0000259" key="13">
    <source>
        <dbReference type="PROSITE" id="PS50109"/>
    </source>
</evidence>
<dbReference type="EMBL" id="QTJR01000020">
    <property type="protein sequence ID" value="RDY65376.1"/>
    <property type="molecule type" value="Genomic_DNA"/>
</dbReference>
<dbReference type="Pfam" id="PF01584">
    <property type="entry name" value="CheW"/>
    <property type="match status" value="1"/>
</dbReference>
<comment type="catalytic activity">
    <reaction evidence="1">
        <text>ATP + protein L-histidine = ADP + protein N-phospho-L-histidine.</text>
        <dbReference type="EC" id="2.7.13.3"/>
    </reaction>
</comment>
<dbReference type="GO" id="GO:0000155">
    <property type="term" value="F:phosphorelay sensor kinase activity"/>
    <property type="evidence" value="ECO:0007669"/>
    <property type="project" value="InterPro"/>
</dbReference>
<evidence type="ECO:0000256" key="10">
    <source>
        <dbReference type="ARBA" id="ARBA00023012"/>
    </source>
</evidence>
<feature type="domain" description="CheW-like" evidence="14">
    <location>
        <begin position="519"/>
        <end position="656"/>
    </location>
</feature>
<evidence type="ECO:0000256" key="3">
    <source>
        <dbReference type="ARBA" id="ARBA00021495"/>
    </source>
</evidence>
<dbReference type="Gene3D" id="3.30.565.10">
    <property type="entry name" value="Histidine kinase-like ATPase, C-terminal domain"/>
    <property type="match status" value="1"/>
</dbReference>
<dbReference type="PRINTS" id="PR00344">
    <property type="entry name" value="BCTRLSENSOR"/>
</dbReference>
<evidence type="ECO:0000256" key="9">
    <source>
        <dbReference type="ARBA" id="ARBA00022840"/>
    </source>
</evidence>
<keyword evidence="4" id="KW-0145">Chemotaxis</keyword>
<gene>
    <name evidence="16" type="ORF">DX912_17885</name>
</gene>
<feature type="modified residue" description="Phosphohistidine" evidence="12">
    <location>
        <position position="46"/>
    </location>
</feature>
<dbReference type="Pfam" id="PF02895">
    <property type="entry name" value="H-kinase_dim"/>
    <property type="match status" value="1"/>
</dbReference>
<keyword evidence="17" id="KW-1185">Reference proteome</keyword>
<dbReference type="FunFam" id="2.30.30.40:FF:000048">
    <property type="entry name" value="Chemotaxis protein CheA, putative"/>
    <property type="match status" value="1"/>
</dbReference>
<dbReference type="CDD" id="cd00731">
    <property type="entry name" value="CheA_reg"/>
    <property type="match status" value="1"/>
</dbReference>
<evidence type="ECO:0000256" key="11">
    <source>
        <dbReference type="ARBA" id="ARBA00035100"/>
    </source>
</evidence>
<evidence type="ECO:0000256" key="7">
    <source>
        <dbReference type="ARBA" id="ARBA00022741"/>
    </source>
</evidence>
<accession>A0A3D8V7K6</accession>
<dbReference type="GO" id="GO:0005524">
    <property type="term" value="F:ATP binding"/>
    <property type="evidence" value="ECO:0007669"/>
    <property type="project" value="UniProtKB-KW"/>
</dbReference>
<dbReference type="InterPro" id="IPR003594">
    <property type="entry name" value="HATPase_dom"/>
</dbReference>
<evidence type="ECO:0000256" key="6">
    <source>
        <dbReference type="ARBA" id="ARBA00022679"/>
    </source>
</evidence>
<dbReference type="InterPro" id="IPR008207">
    <property type="entry name" value="Sig_transdc_His_kin_Hpt_dom"/>
</dbReference>
<evidence type="ECO:0000256" key="1">
    <source>
        <dbReference type="ARBA" id="ARBA00000085"/>
    </source>
</evidence>
<dbReference type="InterPro" id="IPR002545">
    <property type="entry name" value="CheW-lke_dom"/>
</dbReference>
<sequence>MDITRFHAAFFEESRENLDAMEAGLLAMESGSADGETINVVFRAAHSIKGGAATFGFTAISELTHQLETLLDEARSGRRQLDADAIGALLVSGDALRGLLAAAEHGDAIDTEGLKRAHDGLAKMMGREVAATTKAASKEPEIAEWRIGFKPAPSLFLSGNDPLRILRELAGHGELGVTALDNTLPKFSELDPYEAYIAWDLMLPGSVPRSAIDDAFAWVEDQCELAIEGIPATSAIAPPPAPVDSDNVVALDTRANSDARKATTADAGDTSIRVAVNKVDALINLVGELVITQAMLRQRSTQLDPVANELLLSGLELLDRNTRDLQEAVMGVRMLPVEFAFSRFPRMVRDLAARLDKKVRLRTSGEATELDKGVIEKIVDPLVHLVRNSIDHGLESPADRRAAGKDETGTISLNAQHQGGHIVIEITDDGRGLDRERILRKAAERGLPIGDNPTDAQVWDLVFHPGFSTAEQLTDLSGRGVGMDVVKKNIAALGGQVEIRSKKGTGTTVSIRLPLTLAILDGMTVAVGGEVFILPLNSVIESLQPAAGDIRTIAGEARVLRVREDYLPLVDLAAQYGLSGAQPGTHARNGIAVVVEADGQRLSLEVDELLGQQQVVVKNLEANYRRVQGISGATILGDGRVALIVDVGGLVQAQRMPQAA</sequence>
<dbReference type="SUPFAM" id="SSF55874">
    <property type="entry name" value="ATPase domain of HSP90 chaperone/DNA topoisomerase II/histidine kinase"/>
    <property type="match status" value="1"/>
</dbReference>
<keyword evidence="8" id="KW-0418">Kinase</keyword>
<dbReference type="CDD" id="cd00088">
    <property type="entry name" value="HPT"/>
    <property type="match status" value="1"/>
</dbReference>
<evidence type="ECO:0000256" key="2">
    <source>
        <dbReference type="ARBA" id="ARBA00012438"/>
    </source>
</evidence>
<dbReference type="Pfam" id="PF02518">
    <property type="entry name" value="HATPase_c"/>
    <property type="match status" value="1"/>
</dbReference>
<dbReference type="GO" id="GO:0005737">
    <property type="term" value="C:cytoplasm"/>
    <property type="evidence" value="ECO:0007669"/>
    <property type="project" value="InterPro"/>
</dbReference>
<dbReference type="SMART" id="SM00073">
    <property type="entry name" value="HPT"/>
    <property type="match status" value="1"/>
</dbReference>
<keyword evidence="6" id="KW-0808">Transferase</keyword>
<protein>
    <recommendedName>
        <fullName evidence="3">Chemotaxis protein CheA</fullName>
        <ecNumber evidence="2">2.7.13.3</ecNumber>
    </recommendedName>
</protein>
<evidence type="ECO:0000256" key="12">
    <source>
        <dbReference type="PROSITE-ProRule" id="PRU00110"/>
    </source>
</evidence>
<dbReference type="InterPro" id="IPR036097">
    <property type="entry name" value="HisK_dim/P_sf"/>
</dbReference>
<dbReference type="InterPro" id="IPR004358">
    <property type="entry name" value="Sig_transdc_His_kin-like_C"/>
</dbReference>
<evidence type="ECO:0000256" key="8">
    <source>
        <dbReference type="ARBA" id="ARBA00022777"/>
    </source>
</evidence>
<evidence type="ECO:0000256" key="5">
    <source>
        <dbReference type="ARBA" id="ARBA00022553"/>
    </source>
</evidence>
<dbReference type="Gene3D" id="1.20.120.160">
    <property type="entry name" value="HPT domain"/>
    <property type="match status" value="1"/>
</dbReference>
<dbReference type="RefSeq" id="WP_115844926.1">
    <property type="nucleotide sequence ID" value="NZ_CP183976.1"/>
</dbReference>
<keyword evidence="7" id="KW-0547">Nucleotide-binding</keyword>
<keyword evidence="5 12" id="KW-0597">Phosphoprotein</keyword>
<dbReference type="SMART" id="SM00260">
    <property type="entry name" value="CheW"/>
    <property type="match status" value="1"/>
</dbReference>
<feature type="domain" description="HPt" evidence="15">
    <location>
        <begin position="1"/>
        <end position="103"/>
    </location>
</feature>
<evidence type="ECO:0000259" key="14">
    <source>
        <dbReference type="PROSITE" id="PS50851"/>
    </source>
</evidence>
<dbReference type="SUPFAM" id="SSF50341">
    <property type="entry name" value="CheW-like"/>
    <property type="match status" value="1"/>
</dbReference>
<comment type="function">
    <text evidence="11">Involved in the transmission of sensory signals from the chemoreceptors to the flagellar motors. CheA is autophosphorylated; it can transfer its phosphate group to either CheB or CheY.</text>
</comment>
<dbReference type="GO" id="GO:0006935">
    <property type="term" value="P:chemotaxis"/>
    <property type="evidence" value="ECO:0007669"/>
    <property type="project" value="UniProtKB-KW"/>
</dbReference>
<dbReference type="EC" id="2.7.13.3" evidence="2"/>
<dbReference type="InterPro" id="IPR004105">
    <property type="entry name" value="CheA-like_dim"/>
</dbReference>
<dbReference type="AlphaFoldDB" id="A0A3D8V7K6"/>
<organism evidence="16 17">
    <name type="scientific">Lysobacter soli</name>
    <dbReference type="NCBI Taxonomy" id="453783"/>
    <lineage>
        <taxon>Bacteria</taxon>
        <taxon>Pseudomonadati</taxon>
        <taxon>Pseudomonadota</taxon>
        <taxon>Gammaproteobacteria</taxon>
        <taxon>Lysobacterales</taxon>
        <taxon>Lysobacteraceae</taxon>
        <taxon>Lysobacter</taxon>
    </lineage>
</organism>
<dbReference type="Gene3D" id="1.10.287.560">
    <property type="entry name" value="Histidine kinase CheA-like, homodimeric domain"/>
    <property type="match status" value="1"/>
</dbReference>
<dbReference type="PROSITE" id="PS50851">
    <property type="entry name" value="CHEW"/>
    <property type="match status" value="1"/>
</dbReference>
<dbReference type="InterPro" id="IPR036061">
    <property type="entry name" value="CheW-like_dom_sf"/>
</dbReference>
<dbReference type="SMART" id="SM00387">
    <property type="entry name" value="HATPase_c"/>
    <property type="match status" value="1"/>
</dbReference>
<dbReference type="Pfam" id="PF01627">
    <property type="entry name" value="Hpt"/>
    <property type="match status" value="1"/>
</dbReference>